<evidence type="ECO:0000313" key="2">
    <source>
        <dbReference type="EMBL" id="CAC5396951.1"/>
    </source>
</evidence>
<evidence type="ECO:0000313" key="3">
    <source>
        <dbReference type="Proteomes" id="UP000507470"/>
    </source>
</evidence>
<proteinExistence type="predicted"/>
<feature type="transmembrane region" description="Helical" evidence="1">
    <location>
        <begin position="6"/>
        <end position="28"/>
    </location>
</feature>
<organism evidence="2 3">
    <name type="scientific">Mytilus coruscus</name>
    <name type="common">Sea mussel</name>
    <dbReference type="NCBI Taxonomy" id="42192"/>
    <lineage>
        <taxon>Eukaryota</taxon>
        <taxon>Metazoa</taxon>
        <taxon>Spiralia</taxon>
        <taxon>Lophotrochozoa</taxon>
        <taxon>Mollusca</taxon>
        <taxon>Bivalvia</taxon>
        <taxon>Autobranchia</taxon>
        <taxon>Pteriomorphia</taxon>
        <taxon>Mytilida</taxon>
        <taxon>Mytiloidea</taxon>
        <taxon>Mytilidae</taxon>
        <taxon>Mytilinae</taxon>
        <taxon>Mytilus</taxon>
    </lineage>
</organism>
<accession>A0A6J8CM57</accession>
<feature type="transmembrane region" description="Helical" evidence="1">
    <location>
        <begin position="49"/>
        <end position="74"/>
    </location>
</feature>
<gene>
    <name evidence="2" type="ORF">MCOR_31451</name>
</gene>
<keyword evidence="1" id="KW-1133">Transmembrane helix</keyword>
<dbReference type="Proteomes" id="UP000507470">
    <property type="component" value="Unassembled WGS sequence"/>
</dbReference>
<dbReference type="EMBL" id="CACVKT020005663">
    <property type="protein sequence ID" value="CAC5396951.1"/>
    <property type="molecule type" value="Genomic_DNA"/>
</dbReference>
<keyword evidence="3" id="KW-1185">Reference proteome</keyword>
<protein>
    <submittedName>
        <fullName evidence="2">Uncharacterized protein</fullName>
    </submittedName>
</protein>
<evidence type="ECO:0000256" key="1">
    <source>
        <dbReference type="SAM" id="Phobius"/>
    </source>
</evidence>
<sequence length="258" mass="29011">MGSSYGVVISVALNVVLLCVCGNMELTLCDRFVSAGIKVRSDVFASFPCITPVLLRIVTTVCVMIGAATFYVIVKFTSTPDQNCLCFPLSCPASAFYEYLFYVIPLMREKLKENVKCALIKNTILPYDHALLIKAPFVLEQLPYDHALLIKAPFVLEHHKLVLVPYDHALLIKAPFVLEHKLVLVPYDHALLIKAPFVLEQVPHDHALLIKAPFVLEHHKLVLVPYDHALLIKAPFVLQQMPYDHALLIKAPFVLEHH</sequence>
<keyword evidence="1" id="KW-0812">Transmembrane</keyword>
<dbReference type="AlphaFoldDB" id="A0A6J8CM57"/>
<reference evidence="2 3" key="1">
    <citation type="submission" date="2020-06" db="EMBL/GenBank/DDBJ databases">
        <authorList>
            <person name="Li R."/>
            <person name="Bekaert M."/>
        </authorList>
    </citation>
    <scope>NUCLEOTIDE SEQUENCE [LARGE SCALE GENOMIC DNA]</scope>
    <source>
        <strain evidence="3">wild</strain>
    </source>
</reference>
<name>A0A6J8CM57_MYTCO</name>
<keyword evidence="1" id="KW-0472">Membrane</keyword>